<dbReference type="EMBL" id="VSSQ01000050">
    <property type="protein sequence ID" value="MPL69999.1"/>
    <property type="molecule type" value="Genomic_DNA"/>
</dbReference>
<reference evidence="2" key="1">
    <citation type="submission" date="2019-08" db="EMBL/GenBank/DDBJ databases">
        <authorList>
            <person name="Kucharzyk K."/>
            <person name="Murdoch R.W."/>
            <person name="Higgins S."/>
            <person name="Loffler F."/>
        </authorList>
    </citation>
    <scope>NUCLEOTIDE SEQUENCE</scope>
</reference>
<dbReference type="GO" id="GO:0005886">
    <property type="term" value="C:plasma membrane"/>
    <property type="evidence" value="ECO:0007669"/>
    <property type="project" value="TreeGrafter"/>
</dbReference>
<proteinExistence type="predicted"/>
<sequence>MKFSQLFLKELRGFSTKNNMKKFILKLFGLLSLIFAIIGIFLPILPTTPFLLLSSFLFLKSSKKLHNWLIEHKIFGQYIKDFQQEKAIPVKIKILSVSMLWLSIISSVIFFTDKIWLKILLIAIAVGVTIHILNYKTKKKKQ</sequence>
<keyword evidence="1" id="KW-0472">Membrane</keyword>
<dbReference type="PIRSF" id="PIRSF016789">
    <property type="entry name" value="DUF454"/>
    <property type="match status" value="1"/>
</dbReference>
<comment type="caution">
    <text evidence="2">The sequence shown here is derived from an EMBL/GenBank/DDBJ whole genome shotgun (WGS) entry which is preliminary data.</text>
</comment>
<protein>
    <submittedName>
        <fullName evidence="2">Inner membrane protein YbaN</fullName>
    </submittedName>
</protein>
<dbReference type="PANTHER" id="PTHR35813">
    <property type="entry name" value="INNER MEMBRANE PROTEIN YBAN"/>
    <property type="match status" value="1"/>
</dbReference>
<keyword evidence="1" id="KW-1133">Transmembrane helix</keyword>
<dbReference type="AlphaFoldDB" id="A0A644TTN4"/>
<dbReference type="PANTHER" id="PTHR35813:SF1">
    <property type="entry name" value="INNER MEMBRANE PROTEIN YBAN"/>
    <property type="match status" value="1"/>
</dbReference>
<feature type="transmembrane region" description="Helical" evidence="1">
    <location>
        <begin position="115"/>
        <end position="135"/>
    </location>
</feature>
<dbReference type="Pfam" id="PF04304">
    <property type="entry name" value="DUF454"/>
    <property type="match status" value="1"/>
</dbReference>
<name>A0A644TTN4_9ZZZZ</name>
<evidence type="ECO:0000256" key="1">
    <source>
        <dbReference type="SAM" id="Phobius"/>
    </source>
</evidence>
<accession>A0A644TTN4</accession>
<feature type="transmembrane region" description="Helical" evidence="1">
    <location>
        <begin position="23"/>
        <end position="44"/>
    </location>
</feature>
<gene>
    <name evidence="2" type="primary">ybaN_1</name>
    <name evidence="2" type="ORF">SDC9_15750</name>
</gene>
<keyword evidence="1" id="KW-0812">Transmembrane</keyword>
<dbReference type="InterPro" id="IPR007401">
    <property type="entry name" value="DUF454"/>
</dbReference>
<evidence type="ECO:0000313" key="2">
    <source>
        <dbReference type="EMBL" id="MPL69999.1"/>
    </source>
</evidence>
<organism evidence="2">
    <name type="scientific">bioreactor metagenome</name>
    <dbReference type="NCBI Taxonomy" id="1076179"/>
    <lineage>
        <taxon>unclassified sequences</taxon>
        <taxon>metagenomes</taxon>
        <taxon>ecological metagenomes</taxon>
    </lineage>
</organism>